<gene>
    <name evidence="3" type="ORF">SAMN02910377_02430</name>
</gene>
<dbReference type="GO" id="GO:0005524">
    <property type="term" value="F:ATP binding"/>
    <property type="evidence" value="ECO:0007669"/>
    <property type="project" value="InterPro"/>
</dbReference>
<dbReference type="RefSeq" id="WP_074792117.1">
    <property type="nucleotide sequence ID" value="NZ_FNZX01000018.1"/>
</dbReference>
<evidence type="ECO:0000259" key="1">
    <source>
        <dbReference type="Pfam" id="PF01637"/>
    </source>
</evidence>
<evidence type="ECO:0000313" key="4">
    <source>
        <dbReference type="Proteomes" id="UP000182321"/>
    </source>
</evidence>
<dbReference type="EMBL" id="FNZX01000018">
    <property type="protein sequence ID" value="SEL01477.1"/>
    <property type="molecule type" value="Genomic_DNA"/>
</dbReference>
<dbReference type="Pfam" id="PF03008">
    <property type="entry name" value="DUF234"/>
    <property type="match status" value="1"/>
</dbReference>
<dbReference type="SUPFAM" id="SSF52540">
    <property type="entry name" value="P-loop containing nucleoside triphosphate hydrolases"/>
    <property type="match status" value="1"/>
</dbReference>
<dbReference type="Proteomes" id="UP000182321">
    <property type="component" value="Unassembled WGS sequence"/>
</dbReference>
<organism evidence="3 4">
    <name type="scientific">Pseudobutyrivibrio ruminis</name>
    <dbReference type="NCBI Taxonomy" id="46206"/>
    <lineage>
        <taxon>Bacteria</taxon>
        <taxon>Bacillati</taxon>
        <taxon>Bacillota</taxon>
        <taxon>Clostridia</taxon>
        <taxon>Lachnospirales</taxon>
        <taxon>Lachnospiraceae</taxon>
        <taxon>Pseudobutyrivibrio</taxon>
    </lineage>
</organism>
<feature type="domain" description="DUF234" evidence="2">
    <location>
        <begin position="320"/>
        <end position="406"/>
    </location>
</feature>
<dbReference type="PANTHER" id="PTHR34704">
    <property type="entry name" value="ATPASE"/>
    <property type="match status" value="1"/>
</dbReference>
<dbReference type="AlphaFoldDB" id="A0A1H7LSZ0"/>
<dbReference type="InterPro" id="IPR027417">
    <property type="entry name" value="P-loop_NTPase"/>
</dbReference>
<protein>
    <submittedName>
        <fullName evidence="3">ATPase</fullName>
    </submittedName>
</protein>
<dbReference type="Gene3D" id="3.40.50.300">
    <property type="entry name" value="P-loop containing nucleotide triphosphate hydrolases"/>
    <property type="match status" value="1"/>
</dbReference>
<reference evidence="4" key="1">
    <citation type="submission" date="2016-10" db="EMBL/GenBank/DDBJ databases">
        <authorList>
            <person name="Varghese N."/>
        </authorList>
    </citation>
    <scope>NUCLEOTIDE SEQUENCE [LARGE SCALE GENOMIC DNA]</scope>
    <source>
        <strain evidence="4">ACV-9</strain>
    </source>
</reference>
<evidence type="ECO:0000313" key="3">
    <source>
        <dbReference type="EMBL" id="SEL01477.1"/>
    </source>
</evidence>
<keyword evidence="4" id="KW-1185">Reference proteome</keyword>
<name>A0A1H7LSZ0_9FIRM</name>
<sequence>MFKGRKSEIEKLNGFYEGEEASVAVVSGQLGVGKTALLREFAKDKEAIFFEAYETTAKHQFEQISKTIGSSDVLDGEAFCQEISKRAAKSKQLIIIDQYPHIVKSDPDFDKKLHEYIVGEWKKLPVKLILCSDAFMLVDKYIKGKKALWKNDITLDLVIQPLGFYDSCEFFADASPKEAAFLYGITGGIPYNLVRTAALLGIDGYDMYGISPIHGEDKIKEVAYKLFLDKNCNLGLNPEQVMATELRELSYYNYMLATLAKGLNRVNQISAEVEKPKDVVVPYLNSLMSIGVCTKDTAITEITNRKKTRYSIVNTSTLFWYKHIVANYNLYISGQVDELWDTIKADIDDYMKEVFIKICAEYLRDRSDNNLLPFTIEEIGNWWVNDDEAGTTDGFDLVSLGKCDGKSATIFAQCYYIHEPIEVAQLKSLIEKTKQLHRQGDAFYLVFSNAGFHENAITISSAIKNIMLITLDEMR</sequence>
<evidence type="ECO:0000259" key="2">
    <source>
        <dbReference type="Pfam" id="PF03008"/>
    </source>
</evidence>
<dbReference type="Pfam" id="PF01637">
    <property type="entry name" value="ATPase_2"/>
    <property type="match status" value="1"/>
</dbReference>
<dbReference type="PANTHER" id="PTHR34704:SF1">
    <property type="entry name" value="ATPASE"/>
    <property type="match status" value="1"/>
</dbReference>
<feature type="domain" description="ATPase" evidence="1">
    <location>
        <begin position="2"/>
        <end position="194"/>
    </location>
</feature>
<dbReference type="InterPro" id="IPR004256">
    <property type="entry name" value="DUF234"/>
</dbReference>
<proteinExistence type="predicted"/>
<accession>A0A1H7LSZ0</accession>
<dbReference type="InterPro" id="IPR011579">
    <property type="entry name" value="ATPase_dom"/>
</dbReference>